<feature type="transmembrane region" description="Helical" evidence="1">
    <location>
        <begin position="161"/>
        <end position="183"/>
    </location>
</feature>
<accession>A0A841DPN5</accession>
<evidence type="ECO:0000313" key="3">
    <source>
        <dbReference type="Proteomes" id="UP000558997"/>
    </source>
</evidence>
<comment type="caution">
    <text evidence="2">The sequence shown here is derived from an EMBL/GenBank/DDBJ whole genome shotgun (WGS) entry which is preliminary data.</text>
</comment>
<keyword evidence="1" id="KW-0472">Membrane</keyword>
<dbReference type="RefSeq" id="WP_184833535.1">
    <property type="nucleotide sequence ID" value="NZ_BAAAVN010000001.1"/>
</dbReference>
<keyword evidence="3" id="KW-1185">Reference proteome</keyword>
<evidence type="ECO:0000313" key="2">
    <source>
        <dbReference type="EMBL" id="MBB5978895.1"/>
    </source>
</evidence>
<reference evidence="2 3" key="1">
    <citation type="submission" date="2020-08" db="EMBL/GenBank/DDBJ databases">
        <title>Sequencing the genomes of 1000 actinobacteria strains.</title>
        <authorList>
            <person name="Klenk H.-P."/>
        </authorList>
    </citation>
    <scope>NUCLEOTIDE SEQUENCE [LARGE SCALE GENOMIC DNA]</scope>
    <source>
        <strain evidence="2 3">DSM 17294</strain>
    </source>
</reference>
<organism evidence="2 3">
    <name type="scientific">Kribbella solani</name>
    <dbReference type="NCBI Taxonomy" id="236067"/>
    <lineage>
        <taxon>Bacteria</taxon>
        <taxon>Bacillati</taxon>
        <taxon>Actinomycetota</taxon>
        <taxon>Actinomycetes</taxon>
        <taxon>Propionibacteriales</taxon>
        <taxon>Kribbellaceae</taxon>
        <taxon>Kribbella</taxon>
    </lineage>
</organism>
<gene>
    <name evidence="2" type="ORF">HDA44_002236</name>
</gene>
<protein>
    <recommendedName>
        <fullName evidence="4">PH domain-containing protein</fullName>
    </recommendedName>
</protein>
<evidence type="ECO:0000256" key="1">
    <source>
        <dbReference type="SAM" id="Phobius"/>
    </source>
</evidence>
<proteinExistence type="predicted"/>
<name>A0A841DPN5_9ACTN</name>
<keyword evidence="1" id="KW-1133">Transmembrane helix</keyword>
<dbReference type="AlphaFoldDB" id="A0A841DPN5"/>
<feature type="transmembrane region" description="Helical" evidence="1">
    <location>
        <begin position="39"/>
        <end position="61"/>
    </location>
</feature>
<evidence type="ECO:0008006" key="4">
    <source>
        <dbReference type="Google" id="ProtNLM"/>
    </source>
</evidence>
<feature type="transmembrane region" description="Helical" evidence="1">
    <location>
        <begin position="12"/>
        <end position="33"/>
    </location>
</feature>
<dbReference type="Proteomes" id="UP000558997">
    <property type="component" value="Unassembled WGS sequence"/>
</dbReference>
<keyword evidence="1" id="KW-0812">Transmembrane</keyword>
<sequence>MSDLTPRRISATVRYAVAAGFVAVASVLVIVSIRAGITAAAIVIGSLGLLWILLTLGNYGFSPRVRDRYLEVTTAIGRQSLDLAALSGARWERGRSGSVSVRLQDDRTAVIVSIPVPAQVYPHLKDALHAAATRGVLVPQRVTRLFNLPDIPGAPRTGASFVPVIVGVLAGALVVGVVMGLLASN</sequence>
<dbReference type="EMBL" id="JACHNF010000001">
    <property type="protein sequence ID" value="MBB5978895.1"/>
    <property type="molecule type" value="Genomic_DNA"/>
</dbReference>